<keyword evidence="7" id="KW-1185">Reference proteome</keyword>
<dbReference type="SUPFAM" id="SSF50630">
    <property type="entry name" value="Acid proteases"/>
    <property type="match status" value="1"/>
</dbReference>
<name>A0A3M0JUC5_HIRRU</name>
<comment type="caution">
    <text evidence="6">The sequence shown here is derived from an EMBL/GenBank/DDBJ whole genome shotgun (WGS) entry which is preliminary data.</text>
</comment>
<dbReference type="InterPro" id="IPR010661">
    <property type="entry name" value="RVT_thumb"/>
</dbReference>
<dbReference type="InterPro" id="IPR043128">
    <property type="entry name" value="Rev_trsase/Diguanyl_cyclase"/>
</dbReference>
<dbReference type="InterPro" id="IPR036862">
    <property type="entry name" value="Integrase_C_dom_sf_retrovir"/>
</dbReference>
<evidence type="ECO:0000256" key="1">
    <source>
        <dbReference type="ARBA" id="ARBA00022670"/>
    </source>
</evidence>
<gene>
    <name evidence="6" type="ORF">DUI87_19144</name>
</gene>
<feature type="region of interest" description="Disordered" evidence="4">
    <location>
        <begin position="17"/>
        <end position="78"/>
    </location>
</feature>
<dbReference type="InterPro" id="IPR051592">
    <property type="entry name" value="HERV-K_Pro_peptidase_A2"/>
</dbReference>
<proteinExistence type="predicted"/>
<keyword evidence="3" id="KW-0378">Hydrolase</keyword>
<sequence>MGAVSIEELTGTLPLAASMPCAPSTEGFKKTQKNQGDRVDLAGRERRGKENVNHRTTPPHPTKVGETESLPDLTPDKDHELAKPILTTDSSYKPHRLQLTESLLLNEDDWQFAAVDPSEPGTWPQIEGKFIIVGDCKYTPREVEVLLGTLTTNPGDFILWLCCTHSPTFLPKGQIVAQAIPILDPSPENTPSACPVQKITECKPKVDYEFSVGGEALNITGLLDMGADVTIVPTWYWPSHWALQNVAGHVQGVGSIQLAKQPKSVVQIREPKGQLASLHPFVLDYKEPCLGEISWPSWGVTIDIPDPSQDFWAAATEKRPTQKLNLKTDTPVWVEQWPLSKQKLKALHELMEEQLKKGNIEETTSPWNSPVFVIQKADKNKWRLLHDLRQIDNVMVRAAGEQSSKDATLAVPGTRNKQVDHCAAKIGHQNKIRTLADVHQLCGVLNWVRPWLGLTTEDLAPLFELLKGGEELSSPRVLTPEAKKALEKVLNPQIIRHFGASEQLTMKERPPVMVKDPETGRTEGPHELVMLGRGYTCIIYNITPSPSVNHTTIQSAPEEDMELEEGLDIEGQDNEGWPTQQEWFAESYPGPEHFPPPAQVSAFLK</sequence>
<dbReference type="SUPFAM" id="SSF50122">
    <property type="entry name" value="DNA-binding domain of retroviral integrase"/>
    <property type="match status" value="1"/>
</dbReference>
<evidence type="ECO:0000256" key="2">
    <source>
        <dbReference type="ARBA" id="ARBA00022750"/>
    </source>
</evidence>
<dbReference type="Gene3D" id="3.10.10.10">
    <property type="entry name" value="HIV Type 1 Reverse Transcriptase, subunit A, domain 1"/>
    <property type="match status" value="1"/>
</dbReference>
<reference evidence="6 7" key="1">
    <citation type="submission" date="2018-07" db="EMBL/GenBank/DDBJ databases">
        <title>A high quality draft genome assembly of the barn swallow (H. rustica rustica).</title>
        <authorList>
            <person name="Formenti G."/>
            <person name="Chiara M."/>
            <person name="Poveda L."/>
            <person name="Francoijs K.-J."/>
            <person name="Bonisoli-Alquati A."/>
            <person name="Canova L."/>
            <person name="Gianfranceschi L."/>
            <person name="Horner D.S."/>
            <person name="Saino N."/>
        </authorList>
    </citation>
    <scope>NUCLEOTIDE SEQUENCE [LARGE SCALE GENOMIC DNA]</scope>
    <source>
        <strain evidence="6">Chelidonia</strain>
        <tissue evidence="6">Blood</tissue>
    </source>
</reference>
<dbReference type="InterPro" id="IPR021109">
    <property type="entry name" value="Peptidase_aspartic_dom_sf"/>
</dbReference>
<dbReference type="InterPro" id="IPR018061">
    <property type="entry name" value="Retropepsins"/>
</dbReference>
<dbReference type="Gene3D" id="2.40.70.10">
    <property type="entry name" value="Acid Proteases"/>
    <property type="match status" value="1"/>
</dbReference>
<dbReference type="Gene3D" id="2.30.30.10">
    <property type="entry name" value="Integrase, C-terminal domain superfamily, retroviral"/>
    <property type="match status" value="1"/>
</dbReference>
<dbReference type="EMBL" id="QRBI01000126">
    <property type="protein sequence ID" value="RMC04325.1"/>
    <property type="molecule type" value="Genomic_DNA"/>
</dbReference>
<protein>
    <recommendedName>
        <fullName evidence="5">Peptidase A2 domain-containing protein</fullName>
    </recommendedName>
</protein>
<keyword evidence="2" id="KW-0064">Aspartyl protease</keyword>
<dbReference type="AlphaFoldDB" id="A0A3M0JUC5"/>
<feature type="region of interest" description="Disordered" evidence="4">
    <location>
        <begin position="586"/>
        <end position="605"/>
    </location>
</feature>
<evidence type="ECO:0000313" key="7">
    <source>
        <dbReference type="Proteomes" id="UP000269221"/>
    </source>
</evidence>
<dbReference type="PROSITE" id="PS50175">
    <property type="entry name" value="ASP_PROT_RETROV"/>
    <property type="match status" value="1"/>
</dbReference>
<evidence type="ECO:0000256" key="3">
    <source>
        <dbReference type="ARBA" id="ARBA00022801"/>
    </source>
</evidence>
<dbReference type="InterPro" id="IPR001995">
    <property type="entry name" value="Peptidase_A2_cat"/>
</dbReference>
<dbReference type="GO" id="GO:0006508">
    <property type="term" value="P:proteolysis"/>
    <property type="evidence" value="ECO:0007669"/>
    <property type="project" value="UniProtKB-KW"/>
</dbReference>
<organism evidence="6 7">
    <name type="scientific">Hirundo rustica rustica</name>
    <dbReference type="NCBI Taxonomy" id="333673"/>
    <lineage>
        <taxon>Eukaryota</taxon>
        <taxon>Metazoa</taxon>
        <taxon>Chordata</taxon>
        <taxon>Craniata</taxon>
        <taxon>Vertebrata</taxon>
        <taxon>Euteleostomi</taxon>
        <taxon>Archelosauria</taxon>
        <taxon>Archosauria</taxon>
        <taxon>Dinosauria</taxon>
        <taxon>Saurischia</taxon>
        <taxon>Theropoda</taxon>
        <taxon>Coelurosauria</taxon>
        <taxon>Aves</taxon>
        <taxon>Neognathae</taxon>
        <taxon>Neoaves</taxon>
        <taxon>Telluraves</taxon>
        <taxon>Australaves</taxon>
        <taxon>Passeriformes</taxon>
        <taxon>Sylvioidea</taxon>
        <taxon>Hirundinidae</taxon>
        <taxon>Hirundo</taxon>
    </lineage>
</organism>
<dbReference type="InterPro" id="IPR043502">
    <property type="entry name" value="DNA/RNA_pol_sf"/>
</dbReference>
<dbReference type="PANTHER" id="PTHR19422:SF123">
    <property type="entry name" value="RT1 CLASS I, LOCUS CE15"/>
    <property type="match status" value="1"/>
</dbReference>
<keyword evidence="1" id="KW-0645">Protease</keyword>
<accession>A0A3M0JUC5</accession>
<dbReference type="Proteomes" id="UP000269221">
    <property type="component" value="Unassembled WGS sequence"/>
</dbReference>
<dbReference type="SUPFAM" id="SSF56672">
    <property type="entry name" value="DNA/RNA polymerases"/>
    <property type="match status" value="1"/>
</dbReference>
<dbReference type="GO" id="GO:0003676">
    <property type="term" value="F:nucleic acid binding"/>
    <property type="evidence" value="ECO:0007669"/>
    <property type="project" value="InterPro"/>
</dbReference>
<evidence type="ECO:0000259" key="5">
    <source>
        <dbReference type="PROSITE" id="PS50175"/>
    </source>
</evidence>
<dbReference type="Gene3D" id="3.30.70.270">
    <property type="match status" value="1"/>
</dbReference>
<feature type="compositionally biased region" description="Basic and acidic residues" evidence="4">
    <location>
        <begin position="35"/>
        <end position="53"/>
    </location>
</feature>
<feature type="domain" description="Peptidase A2" evidence="5">
    <location>
        <begin position="219"/>
        <end position="302"/>
    </location>
</feature>
<evidence type="ECO:0000313" key="6">
    <source>
        <dbReference type="EMBL" id="RMC04325.1"/>
    </source>
</evidence>
<dbReference type="OrthoDB" id="10068174at2759"/>
<evidence type="ECO:0000256" key="4">
    <source>
        <dbReference type="SAM" id="MobiDB-lite"/>
    </source>
</evidence>
<dbReference type="GO" id="GO:0003964">
    <property type="term" value="F:RNA-directed DNA polymerase activity"/>
    <property type="evidence" value="ECO:0007669"/>
    <property type="project" value="InterPro"/>
</dbReference>
<dbReference type="GO" id="GO:0004190">
    <property type="term" value="F:aspartic-type endopeptidase activity"/>
    <property type="evidence" value="ECO:0007669"/>
    <property type="project" value="UniProtKB-KW"/>
</dbReference>
<dbReference type="Pfam" id="PF00077">
    <property type="entry name" value="RVP"/>
    <property type="match status" value="1"/>
</dbReference>
<dbReference type="Pfam" id="PF06817">
    <property type="entry name" value="RVT_thumb"/>
    <property type="match status" value="1"/>
</dbReference>
<dbReference type="PANTHER" id="PTHR19422">
    <property type="entry name" value="GAG RETROVIRAL POLYPROTEIN"/>
    <property type="match status" value="1"/>
</dbReference>